<dbReference type="Proteomes" id="UP000494165">
    <property type="component" value="Unassembled WGS sequence"/>
</dbReference>
<dbReference type="Gene3D" id="1.10.1320.10">
    <property type="entry name" value="DNA-directed RNA polymerase, N-terminal domain"/>
    <property type="match status" value="1"/>
</dbReference>
<dbReference type="Gene3D" id="1.10.150.20">
    <property type="entry name" value="5' to 3' exonuclease, C-terminal subdomain"/>
    <property type="match status" value="1"/>
</dbReference>
<feature type="repeat" description="PPR" evidence="9">
    <location>
        <begin position="239"/>
        <end position="273"/>
    </location>
</feature>
<reference evidence="13 14" key="1">
    <citation type="submission" date="2020-04" db="EMBL/GenBank/DDBJ databases">
        <authorList>
            <person name="Alioto T."/>
            <person name="Alioto T."/>
            <person name="Gomez Garrido J."/>
        </authorList>
    </citation>
    <scope>NUCLEOTIDE SEQUENCE [LARGE SCALE GENOMIC DNA]</scope>
</reference>
<dbReference type="GO" id="GO:0003899">
    <property type="term" value="F:DNA-directed RNA polymerase activity"/>
    <property type="evidence" value="ECO:0007669"/>
    <property type="project" value="UniProtKB-EC"/>
</dbReference>
<dbReference type="GO" id="GO:0001018">
    <property type="term" value="F:mitochondrial promoter sequence-specific DNA binding"/>
    <property type="evidence" value="ECO:0007669"/>
    <property type="project" value="TreeGrafter"/>
</dbReference>
<dbReference type="GO" id="GO:0034245">
    <property type="term" value="C:mitochondrial DNA-directed RNA polymerase complex"/>
    <property type="evidence" value="ECO:0007669"/>
    <property type="project" value="TreeGrafter"/>
</dbReference>
<dbReference type="GO" id="GO:0006390">
    <property type="term" value="P:mitochondrial transcription"/>
    <property type="evidence" value="ECO:0007669"/>
    <property type="project" value="TreeGrafter"/>
</dbReference>
<feature type="region of interest" description="Disordered" evidence="11">
    <location>
        <begin position="726"/>
        <end position="748"/>
    </location>
</feature>
<evidence type="ECO:0000256" key="3">
    <source>
        <dbReference type="ARBA" id="ARBA00022478"/>
    </source>
</evidence>
<dbReference type="PROSITE" id="PS00489">
    <property type="entry name" value="RNA_POL_PHAGE_2"/>
    <property type="match status" value="1"/>
</dbReference>
<keyword evidence="7 10" id="KW-0804">Transcription</keyword>
<gene>
    <name evidence="13" type="ORF">CLODIP_2_CD13991</name>
</gene>
<dbReference type="AlphaFoldDB" id="A0A8S1DX90"/>
<dbReference type="GO" id="GO:0071897">
    <property type="term" value="P:DNA biosynthetic process"/>
    <property type="evidence" value="ECO:0007669"/>
    <property type="project" value="UniProtKB-ARBA"/>
</dbReference>
<evidence type="ECO:0000256" key="5">
    <source>
        <dbReference type="ARBA" id="ARBA00022695"/>
    </source>
</evidence>
<comment type="caution">
    <text evidence="13">The sequence shown here is derived from an EMBL/GenBank/DDBJ whole genome shotgun (WGS) entry which is preliminary data.</text>
</comment>
<evidence type="ECO:0000259" key="12">
    <source>
        <dbReference type="SMART" id="SM01311"/>
    </source>
</evidence>
<keyword evidence="4 10" id="KW-0808">Transferase</keyword>
<comment type="similarity">
    <text evidence="1 10">Belongs to the phage and mitochondrial RNA polymerase family.</text>
</comment>
<evidence type="ECO:0000256" key="1">
    <source>
        <dbReference type="ARBA" id="ARBA00009493"/>
    </source>
</evidence>
<dbReference type="InterPro" id="IPR002092">
    <property type="entry name" value="DNA-dir_Rpol_phage-type"/>
</dbReference>
<organism evidence="13 14">
    <name type="scientific">Cloeon dipterum</name>
    <dbReference type="NCBI Taxonomy" id="197152"/>
    <lineage>
        <taxon>Eukaryota</taxon>
        <taxon>Metazoa</taxon>
        <taxon>Ecdysozoa</taxon>
        <taxon>Arthropoda</taxon>
        <taxon>Hexapoda</taxon>
        <taxon>Insecta</taxon>
        <taxon>Pterygota</taxon>
        <taxon>Palaeoptera</taxon>
        <taxon>Ephemeroptera</taxon>
        <taxon>Pisciforma</taxon>
        <taxon>Baetidae</taxon>
        <taxon>Cloeon</taxon>
    </lineage>
</organism>
<evidence type="ECO:0000256" key="7">
    <source>
        <dbReference type="ARBA" id="ARBA00023163"/>
    </source>
</evidence>
<dbReference type="PROSITE" id="PS51375">
    <property type="entry name" value="PPR"/>
    <property type="match status" value="1"/>
</dbReference>
<evidence type="ECO:0000256" key="4">
    <source>
        <dbReference type="ARBA" id="ARBA00022679"/>
    </source>
</evidence>
<evidence type="ECO:0000256" key="11">
    <source>
        <dbReference type="SAM" id="MobiDB-lite"/>
    </source>
</evidence>
<dbReference type="EMBL" id="CADEPI010000431">
    <property type="protein sequence ID" value="CAB3385741.1"/>
    <property type="molecule type" value="Genomic_DNA"/>
</dbReference>
<dbReference type="PANTHER" id="PTHR10102">
    <property type="entry name" value="DNA-DIRECTED RNA POLYMERASE, MITOCHONDRIAL"/>
    <property type="match status" value="1"/>
</dbReference>
<evidence type="ECO:0000313" key="13">
    <source>
        <dbReference type="EMBL" id="CAB3385741.1"/>
    </source>
</evidence>
<dbReference type="InterPro" id="IPR037159">
    <property type="entry name" value="RNA_POL_N_sf"/>
</dbReference>
<evidence type="ECO:0000256" key="10">
    <source>
        <dbReference type="RuleBase" id="RU003805"/>
    </source>
</evidence>
<dbReference type="PROSITE" id="PS00900">
    <property type="entry name" value="RNA_POL_PHAGE_1"/>
    <property type="match status" value="1"/>
</dbReference>
<dbReference type="PANTHER" id="PTHR10102:SF0">
    <property type="entry name" value="DNA-DIRECTED RNA POLYMERASE, MITOCHONDRIAL"/>
    <property type="match status" value="1"/>
</dbReference>
<dbReference type="Gene3D" id="1.10.287.280">
    <property type="match status" value="1"/>
</dbReference>
<comment type="catalytic activity">
    <reaction evidence="8 10">
        <text>RNA(n) + a ribonucleoside 5'-triphosphate = RNA(n+1) + diphosphate</text>
        <dbReference type="Rhea" id="RHEA:21248"/>
        <dbReference type="Rhea" id="RHEA-COMP:14527"/>
        <dbReference type="Rhea" id="RHEA-COMP:17342"/>
        <dbReference type="ChEBI" id="CHEBI:33019"/>
        <dbReference type="ChEBI" id="CHEBI:61557"/>
        <dbReference type="ChEBI" id="CHEBI:140395"/>
        <dbReference type="EC" id="2.7.7.6"/>
    </reaction>
</comment>
<keyword evidence="3 10" id="KW-0240">DNA-directed RNA polymerase</keyword>
<dbReference type="InterPro" id="IPR002885">
    <property type="entry name" value="PPR_rpt"/>
</dbReference>
<dbReference type="Pfam" id="PF14700">
    <property type="entry name" value="RPOL_N"/>
    <property type="match status" value="1"/>
</dbReference>
<comment type="function">
    <text evidence="10">DNA-dependent RNA polymerase catalyzes the transcription of DNA into RNA using the four ribonucleoside triphosphates as substrates.</text>
</comment>
<dbReference type="EC" id="2.7.7.6" evidence="2 10"/>
<dbReference type="OrthoDB" id="276422at2759"/>
<evidence type="ECO:0000256" key="8">
    <source>
        <dbReference type="ARBA" id="ARBA00048552"/>
    </source>
</evidence>
<dbReference type="Pfam" id="PF00940">
    <property type="entry name" value="RNA_pol"/>
    <property type="match status" value="1"/>
</dbReference>
<keyword evidence="6" id="KW-0809">Transit peptide</keyword>
<dbReference type="InterPro" id="IPR046950">
    <property type="entry name" value="DNA-dir_Rpol_C_phage-type"/>
</dbReference>
<dbReference type="FunFam" id="1.10.150.20:FF:000031">
    <property type="entry name" value="DNA-directed RNA polymerase"/>
    <property type="match status" value="1"/>
</dbReference>
<evidence type="ECO:0000256" key="2">
    <source>
        <dbReference type="ARBA" id="ARBA00012418"/>
    </source>
</evidence>
<accession>A0A8S1DX90</accession>
<dbReference type="Gene3D" id="1.25.40.10">
    <property type="entry name" value="Tetratricopeptide repeat domain"/>
    <property type="match status" value="1"/>
</dbReference>
<sequence length="1224" mass="138798">MFRLLKISSVNYSRLKTLESYVQNSVRSRLCSHCNALHVHTQFSYRFVHTNAVDKPPTGAKNIKAHVVVKKKRVRRTNAEMLAAGGFSSNQIKKEALNKGAHLATKNSPASLKKPKSKLTASQTNLEALHEIPDDPDLLLEHDLQYTNSGLETGSESSLLGPESEKKMSRRVLSEELKKQQEALIEQQEIARRTETVTKNLLCYLDVCVSCGFMNKGFSVLMHYTSKQNKHHKIGKLTNVALYNTLIHGYAAMGNIRQVSELMDIMKYSDVTPNAASFAGCFECAGRVGKTFQSEIQLKEWSRQMSKNNISMQSLFSSIKLLREQKEMILKACLIIDPRFEPQIPDVKYDYECSLIKNLNPFELANTKRVEQVMDAAELREKATKQLKLEKAGSVTVRSVEISSQPPEATNFYRAKLTDLQSKWKEVLEKSFFRNLQALKHVHYNNSKGMTVYPFLKVLNPDEYVNIMFKEVRKLAEGSETFSPSMHLLFKSVGEQVLSRYQVHTKLKTGVVENTEKVYNKYCEWFADNESAQVSNTRIKWQQLLAEHEDGSSVHVVDKTWSQPILIDIGKFLYNIIMQDILLDVHLLNESSKQGQEIPAFYSCFRFSGKIIREEIKPHPVLAKLFRLAALETLEFPTSLVPMVSPPLPWTSIQHGGHLITSTELVRLPHQAVTQWERMEASPVHQLYPSFDALNQLGSIPWKINEPMLDLVTEVFVSGGSAELDIPQSPPVDGGTSDPLPSGQAKEEKMDTFKQRLALRRHRAEQYSMWCDTLYRLSLANHYRKEVFWLPHNMDFRGRVYPCPPHLSHLGNDMARSILCFAKGEPLGKKGLDWLKIHVINLTGLKKRDAVADRLRYANDIMSDILDSADNPLNGRRWWVKSDEPWQTLAGCKEIANAIRSPNPEEYVCYMPIHQDGSCNGLQHYAALGRDAAGALSVNLAPAETPQDVYSCVVTLVENCRARDAANGLKIAQVLDGFIKRKVIKQTVMTTVYGVTRFGARLQIAKQLKDIDGFPKDLVFQASQYLVAKTFESLGEMFTSTKEIQDWLTDSARMISHIRGKKVEWVTPLGLPVVQPYIRDNVTTIVNPKATNLKYIQPKQAMDSHGRPNVMKQKNAFPPNFIHSLDSSHMMLTSLHCEQKGISFVSVHDCFWTHPSTVDAMNLICRQQFVALHSQPILEDLSKSLLKNFSYDDIGWALPEDNEKLNSLLRSVPSKGEFDLSKRQ</sequence>
<dbReference type="InterPro" id="IPR043502">
    <property type="entry name" value="DNA/RNA_pol_sf"/>
</dbReference>
<evidence type="ECO:0000313" key="14">
    <source>
        <dbReference type="Proteomes" id="UP000494165"/>
    </source>
</evidence>
<keyword evidence="14" id="KW-1185">Reference proteome</keyword>
<dbReference type="SMART" id="SM01311">
    <property type="entry name" value="RPOL_N"/>
    <property type="match status" value="1"/>
</dbReference>
<proteinExistence type="inferred from homology"/>
<dbReference type="FunFam" id="1.10.287.280:FF:000001">
    <property type="entry name" value="DNA-directed RNA polymerase"/>
    <property type="match status" value="1"/>
</dbReference>
<dbReference type="InterPro" id="IPR029262">
    <property type="entry name" value="RPOL_N"/>
</dbReference>
<feature type="domain" description="DNA-directed RNA polymerase N-terminal" evidence="12">
    <location>
        <begin position="384"/>
        <end position="699"/>
    </location>
</feature>
<dbReference type="InterPro" id="IPR011990">
    <property type="entry name" value="TPR-like_helical_dom_sf"/>
</dbReference>
<evidence type="ECO:0000256" key="9">
    <source>
        <dbReference type="PROSITE-ProRule" id="PRU00708"/>
    </source>
</evidence>
<name>A0A8S1DX90_9INSE</name>
<keyword evidence="5 10" id="KW-0548">Nucleotidyltransferase</keyword>
<protein>
    <recommendedName>
        <fullName evidence="2 10">DNA-directed RNA polymerase</fullName>
        <ecNumber evidence="2 10">2.7.7.6</ecNumber>
    </recommendedName>
</protein>
<evidence type="ECO:0000256" key="6">
    <source>
        <dbReference type="ARBA" id="ARBA00022946"/>
    </source>
</evidence>
<dbReference type="SUPFAM" id="SSF56672">
    <property type="entry name" value="DNA/RNA polymerases"/>
    <property type="match status" value="1"/>
</dbReference>